<keyword evidence="2" id="KW-1185">Reference proteome</keyword>
<organism evidence="1 2">
    <name type="scientific">phage Lak_Megaphage_Sonny</name>
    <dbReference type="NCBI Taxonomy" id="3109229"/>
    <lineage>
        <taxon>Viruses</taxon>
        <taxon>Duplodnaviria</taxon>
        <taxon>Heunggongvirae</taxon>
        <taxon>Uroviricota</taxon>
        <taxon>Caudoviricetes</taxon>
        <taxon>Caudoviricetes code 15 clade</taxon>
    </lineage>
</organism>
<evidence type="ECO:0000313" key="1">
    <source>
        <dbReference type="EMBL" id="WQJ53283.1"/>
    </source>
</evidence>
<dbReference type="Proteomes" id="UP001358193">
    <property type="component" value="Segment"/>
</dbReference>
<evidence type="ECO:0000313" key="2">
    <source>
        <dbReference type="Proteomes" id="UP001358193"/>
    </source>
</evidence>
<reference evidence="1 2" key="1">
    <citation type="submission" date="2023-11" db="EMBL/GenBank/DDBJ databases">
        <authorList>
            <person name="Cook R."/>
            <person name="Crisci M."/>
            <person name="Pye H."/>
            <person name="Adriaenssens E."/>
            <person name="Santini J."/>
        </authorList>
    </citation>
    <scope>NUCLEOTIDE SEQUENCE [LARGE SCALE GENOMIC DNA]</scope>
    <source>
        <strain evidence="1">Lak_Megaphage_Sonny</strain>
    </source>
</reference>
<name>A0ABZ0Z257_9CAUD</name>
<accession>A0ABZ0Z257</accession>
<protein>
    <submittedName>
        <fullName evidence="1">Uncharacterized protein</fullName>
    </submittedName>
</protein>
<sequence length="318" mass="37953">MHLYKKIYEAINTGIQKALALDDEDVSIIYQHKKIVNNFNAVSYYVDELLQDLDIEYNYEQIIKYYKESGYKYKVKNFDELRNIFDKIKDIKNVSFEWISNMKDYISIVLDDGSEIYINEKTDKKPLFLKLANDNILCTENEILIYLYEDHYIPQRTYQWYTRCVQIQKYQWHTKCVQIQKDEYLIKDVSIAEKDYSGYETCLRIHDIVSKDPDTYGNVPAIDYCLNLNGINGYQGYLPSIGQLRIISANVNIINYVLKFLNFKKLNIHHNNEYDDYWWSSTEYSDDYSWYLCNGKVYISGKVGYNYCVLPLFVRIKN</sequence>
<proteinExistence type="predicted"/>
<dbReference type="EMBL" id="OR769223">
    <property type="protein sequence ID" value="WQJ53283.1"/>
    <property type="molecule type" value="Genomic_DNA"/>
</dbReference>